<comment type="caution">
    <text evidence="4">The sequence shown here is derived from an EMBL/GenBank/DDBJ whole genome shotgun (WGS) entry which is preliminary data.</text>
</comment>
<dbReference type="InterPro" id="IPR036875">
    <property type="entry name" value="Znf_CCHC_sf"/>
</dbReference>
<feature type="region of interest" description="Disordered" evidence="2">
    <location>
        <begin position="151"/>
        <end position="206"/>
    </location>
</feature>
<dbReference type="AlphaFoldDB" id="A0A2P4XFM2"/>
<dbReference type="PROSITE" id="PS50158">
    <property type="entry name" value="ZF_CCHC"/>
    <property type="match status" value="1"/>
</dbReference>
<dbReference type="InterPro" id="IPR001878">
    <property type="entry name" value="Znf_CCHC"/>
</dbReference>
<dbReference type="Proteomes" id="UP000237271">
    <property type="component" value="Unassembled WGS sequence"/>
</dbReference>
<name>A0A2P4XFM2_9STRA</name>
<dbReference type="Gene3D" id="4.10.60.10">
    <property type="entry name" value="Zinc finger, CCHC-type"/>
    <property type="match status" value="1"/>
</dbReference>
<sequence length="246" mass="25691">MAIIIEGDALRSLAAPTPAEQAERVEVSATYEQGLIAPVQGEMQQEVLAASLVGYPLPEHTKVTVFNGWPEGGPIPHAVVPRTREHYGGGDPDRPPRGVQPQTDSYFNGAPATGASTGPVPMELGTIVQSFIGCYGCGKLGHMQRVCPDGGQRKFPVKPKSLPVTKATTQEPGEQGSPEGAGKSKFSGCPTGEDQSPHGRSSDGARHGALVTESLGALEKTKCSGGLLVVHTSVQGYGDPFRIVID</sequence>
<evidence type="ECO:0000259" key="3">
    <source>
        <dbReference type="PROSITE" id="PS50158"/>
    </source>
</evidence>
<dbReference type="OrthoDB" id="123554at2759"/>
<feature type="compositionally biased region" description="Basic and acidic residues" evidence="2">
    <location>
        <begin position="195"/>
        <end position="206"/>
    </location>
</feature>
<feature type="compositionally biased region" description="Basic and acidic residues" evidence="2">
    <location>
        <begin position="83"/>
        <end position="96"/>
    </location>
</feature>
<evidence type="ECO:0000313" key="4">
    <source>
        <dbReference type="EMBL" id="POM64324.1"/>
    </source>
</evidence>
<gene>
    <name evidence="4" type="ORF">PHPALM_20168</name>
</gene>
<keyword evidence="1" id="KW-0479">Metal-binding</keyword>
<dbReference type="SMART" id="SM00343">
    <property type="entry name" value="ZnF_C2HC"/>
    <property type="match status" value="1"/>
</dbReference>
<evidence type="ECO:0000313" key="5">
    <source>
        <dbReference type="Proteomes" id="UP000237271"/>
    </source>
</evidence>
<evidence type="ECO:0000256" key="1">
    <source>
        <dbReference type="PROSITE-ProRule" id="PRU00047"/>
    </source>
</evidence>
<organism evidence="4 5">
    <name type="scientific">Phytophthora palmivora</name>
    <dbReference type="NCBI Taxonomy" id="4796"/>
    <lineage>
        <taxon>Eukaryota</taxon>
        <taxon>Sar</taxon>
        <taxon>Stramenopiles</taxon>
        <taxon>Oomycota</taxon>
        <taxon>Peronosporomycetes</taxon>
        <taxon>Peronosporales</taxon>
        <taxon>Peronosporaceae</taxon>
        <taxon>Phytophthora</taxon>
    </lineage>
</organism>
<dbReference type="EMBL" id="NCKW01011131">
    <property type="protein sequence ID" value="POM64324.1"/>
    <property type="molecule type" value="Genomic_DNA"/>
</dbReference>
<accession>A0A2P4XFM2</accession>
<dbReference type="GO" id="GO:0003676">
    <property type="term" value="F:nucleic acid binding"/>
    <property type="evidence" value="ECO:0007669"/>
    <property type="project" value="InterPro"/>
</dbReference>
<dbReference type="GO" id="GO:0008270">
    <property type="term" value="F:zinc ion binding"/>
    <property type="evidence" value="ECO:0007669"/>
    <property type="project" value="UniProtKB-KW"/>
</dbReference>
<keyword evidence="5" id="KW-1185">Reference proteome</keyword>
<protein>
    <submittedName>
        <fullName evidence="4">Gag protein</fullName>
    </submittedName>
</protein>
<dbReference type="SUPFAM" id="SSF57756">
    <property type="entry name" value="Retrovirus zinc finger-like domains"/>
    <property type="match status" value="1"/>
</dbReference>
<keyword evidence="1" id="KW-0863">Zinc-finger</keyword>
<keyword evidence="1" id="KW-0862">Zinc</keyword>
<evidence type="ECO:0000256" key="2">
    <source>
        <dbReference type="SAM" id="MobiDB-lite"/>
    </source>
</evidence>
<proteinExistence type="predicted"/>
<reference evidence="4 5" key="1">
    <citation type="journal article" date="2017" name="Genome Biol. Evol.">
        <title>Phytophthora megakarya and P. palmivora, closely related causal agents of cacao black pod rot, underwent increases in genome sizes and gene numbers by different mechanisms.</title>
        <authorList>
            <person name="Ali S.S."/>
            <person name="Shao J."/>
            <person name="Lary D.J."/>
            <person name="Kronmiller B."/>
            <person name="Shen D."/>
            <person name="Strem M.D."/>
            <person name="Amoako-Attah I."/>
            <person name="Akrofi A.Y."/>
            <person name="Begoude B.A."/>
            <person name="Ten Hoopen G.M."/>
            <person name="Coulibaly K."/>
            <person name="Kebe B.I."/>
            <person name="Melnick R.L."/>
            <person name="Guiltinan M.J."/>
            <person name="Tyler B.M."/>
            <person name="Meinhardt L.W."/>
            <person name="Bailey B.A."/>
        </authorList>
    </citation>
    <scope>NUCLEOTIDE SEQUENCE [LARGE SCALE GENOMIC DNA]</scope>
    <source>
        <strain evidence="5">sbr112.9</strain>
    </source>
</reference>
<feature type="domain" description="CCHC-type" evidence="3">
    <location>
        <begin position="134"/>
        <end position="149"/>
    </location>
</feature>
<feature type="region of interest" description="Disordered" evidence="2">
    <location>
        <begin position="83"/>
        <end position="117"/>
    </location>
</feature>